<keyword evidence="4" id="KW-1185">Reference proteome</keyword>
<evidence type="ECO:0000256" key="1">
    <source>
        <dbReference type="SAM" id="Coils"/>
    </source>
</evidence>
<dbReference type="AlphaFoldDB" id="A0A225V0P1"/>
<gene>
    <name evidence="3" type="ORF">PHMEG_00030247</name>
</gene>
<reference evidence="4" key="1">
    <citation type="submission" date="2017-03" db="EMBL/GenBank/DDBJ databases">
        <title>Phytopthora megakarya and P. palmivora, two closely related causual agents of cacao black pod achieved similar genome size and gene model numbers by different mechanisms.</title>
        <authorList>
            <person name="Ali S."/>
            <person name="Shao J."/>
            <person name="Larry D.J."/>
            <person name="Kronmiller B."/>
            <person name="Shen D."/>
            <person name="Strem M.D."/>
            <person name="Melnick R.L."/>
            <person name="Guiltinan M.J."/>
            <person name="Tyler B.M."/>
            <person name="Meinhardt L.W."/>
            <person name="Bailey B.A."/>
        </authorList>
    </citation>
    <scope>NUCLEOTIDE SEQUENCE [LARGE SCALE GENOMIC DNA]</scope>
    <source>
        <strain evidence="4">zdho120</strain>
    </source>
</reference>
<dbReference type="EMBL" id="NBNE01008992">
    <property type="protein sequence ID" value="OWY98871.1"/>
    <property type="molecule type" value="Genomic_DNA"/>
</dbReference>
<evidence type="ECO:0000256" key="2">
    <source>
        <dbReference type="SAM" id="MobiDB-lite"/>
    </source>
</evidence>
<feature type="region of interest" description="Disordered" evidence="2">
    <location>
        <begin position="24"/>
        <end position="44"/>
    </location>
</feature>
<proteinExistence type="predicted"/>
<feature type="coiled-coil region" evidence="1">
    <location>
        <begin position="47"/>
        <end position="74"/>
    </location>
</feature>
<evidence type="ECO:0000313" key="3">
    <source>
        <dbReference type="EMBL" id="OWY98871.1"/>
    </source>
</evidence>
<accession>A0A225V0P1</accession>
<name>A0A225V0P1_9STRA</name>
<organism evidence="3 4">
    <name type="scientific">Phytophthora megakarya</name>
    <dbReference type="NCBI Taxonomy" id="4795"/>
    <lineage>
        <taxon>Eukaryota</taxon>
        <taxon>Sar</taxon>
        <taxon>Stramenopiles</taxon>
        <taxon>Oomycota</taxon>
        <taxon>Peronosporomycetes</taxon>
        <taxon>Peronosporales</taxon>
        <taxon>Peronosporaceae</taxon>
        <taxon>Phytophthora</taxon>
    </lineage>
</organism>
<sequence>MCQSLTPLYIAPCITPPASAIIDTRRKATSSRKCNSTGTGPRRNRFRDRQKLEILQLRAEAEVLAKRASEMRNKQREHNNDNALRMINTNKGTTKLARHYQGPHDSLLVDAWKDLAKRHRMLRKYSENENKNLRDVYRTQLETIEMLKKLLQNQEKMKVPVLPYSAYNSN</sequence>
<comment type="caution">
    <text evidence="3">The sequence shown here is derived from an EMBL/GenBank/DDBJ whole genome shotgun (WGS) entry which is preliminary data.</text>
</comment>
<protein>
    <submittedName>
        <fullName evidence="3">Uncharacterized protein</fullName>
    </submittedName>
</protein>
<dbReference type="Proteomes" id="UP000198211">
    <property type="component" value="Unassembled WGS sequence"/>
</dbReference>
<keyword evidence="1" id="KW-0175">Coiled coil</keyword>
<dbReference type="STRING" id="4795.A0A225V0P1"/>
<evidence type="ECO:0000313" key="4">
    <source>
        <dbReference type="Proteomes" id="UP000198211"/>
    </source>
</evidence>
<dbReference type="OrthoDB" id="146108at2759"/>